<evidence type="ECO:0000256" key="8">
    <source>
        <dbReference type="ARBA" id="ARBA00023163"/>
    </source>
</evidence>
<dbReference type="InterPro" id="IPR001789">
    <property type="entry name" value="Sig_transdc_resp-reg_receiver"/>
</dbReference>
<dbReference type="AlphaFoldDB" id="A0A938X9A3"/>
<evidence type="ECO:0000259" key="11">
    <source>
        <dbReference type="PROSITE" id="PS01124"/>
    </source>
</evidence>
<evidence type="ECO:0000256" key="4">
    <source>
        <dbReference type="ARBA" id="ARBA00022553"/>
    </source>
</evidence>
<proteinExistence type="predicted"/>
<dbReference type="PROSITE" id="PS01124">
    <property type="entry name" value="HTH_ARAC_FAMILY_2"/>
    <property type="match status" value="1"/>
</dbReference>
<reference evidence="13" key="1">
    <citation type="submission" date="2020-08" db="EMBL/GenBank/DDBJ databases">
        <authorList>
            <person name="Cejkova D."/>
            <person name="Kubasova T."/>
            <person name="Jahodarova E."/>
            <person name="Rychlik I."/>
        </authorList>
    </citation>
    <scope>NUCLEOTIDE SEQUENCE</scope>
    <source>
        <strain evidence="13">An582</strain>
    </source>
</reference>
<dbReference type="GO" id="GO:0005737">
    <property type="term" value="C:cytoplasm"/>
    <property type="evidence" value="ECO:0007669"/>
    <property type="project" value="UniProtKB-SubCell"/>
</dbReference>
<comment type="function">
    <text evidence="9">May play the central regulatory role in sporulation. It may be an element of the effector pathway responsible for the activation of sporulation genes in response to nutritional stress. Spo0A may act in concert with spo0H (a sigma factor) to control the expression of some genes that are critical to the sporulation process.</text>
</comment>
<dbReference type="PANTHER" id="PTHR42713">
    <property type="entry name" value="HISTIDINE KINASE-RELATED"/>
    <property type="match status" value="1"/>
</dbReference>
<dbReference type="Pfam" id="PF12833">
    <property type="entry name" value="HTH_18"/>
    <property type="match status" value="1"/>
</dbReference>
<gene>
    <name evidence="13" type="ORF">H6A20_01140</name>
</gene>
<name>A0A938X9A3_9CLOT</name>
<dbReference type="PANTHER" id="PTHR42713:SF3">
    <property type="entry name" value="TRANSCRIPTIONAL REGULATORY PROTEIN HPTR"/>
    <property type="match status" value="1"/>
</dbReference>
<protein>
    <recommendedName>
        <fullName evidence="2">Stage 0 sporulation protein A homolog</fullName>
    </recommendedName>
</protein>
<dbReference type="SUPFAM" id="SSF46689">
    <property type="entry name" value="Homeodomain-like"/>
    <property type="match status" value="1"/>
</dbReference>
<dbReference type="InterPro" id="IPR051552">
    <property type="entry name" value="HptR"/>
</dbReference>
<feature type="modified residue" description="4-aspartylphosphate" evidence="10">
    <location>
        <position position="55"/>
    </location>
</feature>
<comment type="subcellular location">
    <subcellularLocation>
        <location evidence="1">Cytoplasm</location>
    </subcellularLocation>
</comment>
<sequence length="246" mass="28135">MKTLIVVEDELRIREGLCKLIRRLDMGVKVIGEAEDGLEGLKMIQDMLPDIVITDIRMPKMEGLEMIRKVREMNIRCIFIILSGYAEFSYAQTAISYGVTDYLLKPVTVSDVKRLLEKLNPQDTLTEREAPGDGGAYSDLVYSVMNAVKRDYATHISLSTYADVYKVTPQYISTLFTKETGETFSSYVRRIRMEKAKELLLTTDMKIYEVALAVGYPEQKYFSKVFKEYTGVSAKQFVLQKKDIKP</sequence>
<dbReference type="Pfam" id="PF00072">
    <property type="entry name" value="Response_reg"/>
    <property type="match status" value="1"/>
</dbReference>
<dbReference type="InterPro" id="IPR009057">
    <property type="entry name" value="Homeodomain-like_sf"/>
</dbReference>
<dbReference type="InterPro" id="IPR018062">
    <property type="entry name" value="HTH_AraC-typ_CS"/>
</dbReference>
<dbReference type="EMBL" id="JACJKS010000001">
    <property type="protein sequence ID" value="MBM6947268.1"/>
    <property type="molecule type" value="Genomic_DNA"/>
</dbReference>
<evidence type="ECO:0000256" key="10">
    <source>
        <dbReference type="PROSITE-ProRule" id="PRU00169"/>
    </source>
</evidence>
<evidence type="ECO:0000256" key="3">
    <source>
        <dbReference type="ARBA" id="ARBA00022490"/>
    </source>
</evidence>
<evidence type="ECO:0000256" key="7">
    <source>
        <dbReference type="ARBA" id="ARBA00023125"/>
    </source>
</evidence>
<reference evidence="13" key="2">
    <citation type="journal article" date="2021" name="Sci. Rep.">
        <title>The distribution of antibiotic resistance genes in chicken gut microbiota commensals.</title>
        <authorList>
            <person name="Juricova H."/>
            <person name="Matiasovicova J."/>
            <person name="Kubasova T."/>
            <person name="Cejkova D."/>
            <person name="Rychlik I."/>
        </authorList>
    </citation>
    <scope>NUCLEOTIDE SEQUENCE</scope>
    <source>
        <strain evidence="13">An582</strain>
    </source>
</reference>
<dbReference type="PROSITE" id="PS50110">
    <property type="entry name" value="RESPONSE_REGULATORY"/>
    <property type="match status" value="1"/>
</dbReference>
<evidence type="ECO:0000256" key="9">
    <source>
        <dbReference type="ARBA" id="ARBA00024867"/>
    </source>
</evidence>
<evidence type="ECO:0000259" key="12">
    <source>
        <dbReference type="PROSITE" id="PS50110"/>
    </source>
</evidence>
<keyword evidence="7" id="KW-0238">DNA-binding</keyword>
<dbReference type="Proteomes" id="UP000705508">
    <property type="component" value="Unassembled WGS sequence"/>
</dbReference>
<dbReference type="SUPFAM" id="SSF52172">
    <property type="entry name" value="CheY-like"/>
    <property type="match status" value="1"/>
</dbReference>
<evidence type="ECO:0000256" key="6">
    <source>
        <dbReference type="ARBA" id="ARBA00023015"/>
    </source>
</evidence>
<dbReference type="SMART" id="SM00342">
    <property type="entry name" value="HTH_ARAC"/>
    <property type="match status" value="1"/>
</dbReference>
<dbReference type="Gene3D" id="1.10.10.60">
    <property type="entry name" value="Homeodomain-like"/>
    <property type="match status" value="2"/>
</dbReference>
<feature type="domain" description="Response regulatory" evidence="12">
    <location>
        <begin position="3"/>
        <end position="120"/>
    </location>
</feature>
<dbReference type="Gene3D" id="3.40.50.2300">
    <property type="match status" value="1"/>
</dbReference>
<evidence type="ECO:0000256" key="2">
    <source>
        <dbReference type="ARBA" id="ARBA00018672"/>
    </source>
</evidence>
<organism evidence="13 14">
    <name type="scientific">Mordavella massiliensis</name>
    <dbReference type="NCBI Taxonomy" id="1871024"/>
    <lineage>
        <taxon>Bacteria</taxon>
        <taxon>Bacillati</taxon>
        <taxon>Bacillota</taxon>
        <taxon>Clostridia</taxon>
        <taxon>Eubacteriales</taxon>
        <taxon>Clostridiaceae</taxon>
        <taxon>Mordavella</taxon>
    </lineage>
</organism>
<feature type="domain" description="HTH araC/xylS-type" evidence="11">
    <location>
        <begin position="142"/>
        <end position="240"/>
    </location>
</feature>
<dbReference type="PROSITE" id="PS00041">
    <property type="entry name" value="HTH_ARAC_FAMILY_1"/>
    <property type="match status" value="1"/>
</dbReference>
<keyword evidence="3" id="KW-0963">Cytoplasm</keyword>
<dbReference type="InterPro" id="IPR011006">
    <property type="entry name" value="CheY-like_superfamily"/>
</dbReference>
<keyword evidence="8" id="KW-0804">Transcription</keyword>
<keyword evidence="4 10" id="KW-0597">Phosphoprotein</keyword>
<dbReference type="CDD" id="cd17536">
    <property type="entry name" value="REC_YesN-like"/>
    <property type="match status" value="1"/>
</dbReference>
<dbReference type="RefSeq" id="WP_204905304.1">
    <property type="nucleotide sequence ID" value="NZ_JACJKS010000001.1"/>
</dbReference>
<keyword evidence="5" id="KW-0902">Two-component regulatory system</keyword>
<comment type="caution">
    <text evidence="13">The sequence shown here is derived from an EMBL/GenBank/DDBJ whole genome shotgun (WGS) entry which is preliminary data.</text>
</comment>
<dbReference type="GO" id="GO:0003700">
    <property type="term" value="F:DNA-binding transcription factor activity"/>
    <property type="evidence" value="ECO:0007669"/>
    <property type="project" value="InterPro"/>
</dbReference>
<dbReference type="InterPro" id="IPR018060">
    <property type="entry name" value="HTH_AraC"/>
</dbReference>
<evidence type="ECO:0000256" key="5">
    <source>
        <dbReference type="ARBA" id="ARBA00023012"/>
    </source>
</evidence>
<dbReference type="SMART" id="SM00448">
    <property type="entry name" value="REC"/>
    <property type="match status" value="1"/>
</dbReference>
<evidence type="ECO:0000256" key="1">
    <source>
        <dbReference type="ARBA" id="ARBA00004496"/>
    </source>
</evidence>
<keyword evidence="6" id="KW-0805">Transcription regulation</keyword>
<accession>A0A938X9A3</accession>
<evidence type="ECO:0000313" key="13">
    <source>
        <dbReference type="EMBL" id="MBM6947268.1"/>
    </source>
</evidence>
<dbReference type="GO" id="GO:0000160">
    <property type="term" value="P:phosphorelay signal transduction system"/>
    <property type="evidence" value="ECO:0007669"/>
    <property type="project" value="UniProtKB-KW"/>
</dbReference>
<dbReference type="GO" id="GO:0043565">
    <property type="term" value="F:sequence-specific DNA binding"/>
    <property type="evidence" value="ECO:0007669"/>
    <property type="project" value="InterPro"/>
</dbReference>
<evidence type="ECO:0000313" key="14">
    <source>
        <dbReference type="Proteomes" id="UP000705508"/>
    </source>
</evidence>